<dbReference type="InterPro" id="IPR015943">
    <property type="entry name" value="WD40/YVTN_repeat-like_dom_sf"/>
</dbReference>
<dbReference type="Proteomes" id="UP000244924">
    <property type="component" value="Unassembled WGS sequence"/>
</dbReference>
<gene>
    <name evidence="2" type="ORF">DEA8626_03209</name>
</gene>
<evidence type="ECO:0008006" key="4">
    <source>
        <dbReference type="Google" id="ProtNLM"/>
    </source>
</evidence>
<keyword evidence="3" id="KW-1185">Reference proteome</keyword>
<sequence length="472" mass="53029">MHAESWRSSPTRSIVNGERLWRFGAFLLLMAGAFSWGVATIKWKLFPHDQLVYLESGFDALTKLDRTKWPHPMIELAPDAQRVDPVLLLGPEPAGDVILMTGGFQYRRDLCPEFGCLAWVMERDGKVLHRWQYDPSKLFDEEKLSGHDGERDVSNIYVQGADIDPDGNLIVTFQTRNMYPYQLAVARFDWIRIDDSHHWPTAGPDGRIYVPMARIERDRAYVAGTKEKLDCKFGAVFQEGVRILSPEGQVLREFWLDEAVRRSDMQGLAYSVRNDCDPYHVNGIALVNEAAAARLEDAREGDLLVSLRSSSALVLLDQDDGRIKHVLTGPMVAQHSPRFLPDGDVVVFDNLGGIDTKAGTRILKLDLVTGEPETLFPRHTDMAGYDLFSEAQGDVELSDDGRRALVAETLGGRVIEFDTISGKPIWSYRSISDVAPYYADEGDRREGPVLALMQTQGARYISRSMLRRLNGG</sequence>
<reference evidence="2 3" key="1">
    <citation type="submission" date="2018-03" db="EMBL/GenBank/DDBJ databases">
        <authorList>
            <person name="Keele B.F."/>
        </authorList>
    </citation>
    <scope>NUCLEOTIDE SEQUENCE [LARGE SCALE GENOMIC DNA]</scope>
    <source>
        <strain evidence="2 3">CECT 8626</strain>
    </source>
</reference>
<name>A0A2R8BL48_9RHOB</name>
<protein>
    <recommendedName>
        <fullName evidence="4">Arylsulfotransferase (ASST)</fullName>
    </recommendedName>
</protein>
<dbReference type="SUPFAM" id="SSF50998">
    <property type="entry name" value="Quinoprotein alcohol dehydrogenase-like"/>
    <property type="match status" value="1"/>
</dbReference>
<keyword evidence="1" id="KW-0472">Membrane</keyword>
<dbReference type="Gene3D" id="2.130.10.10">
    <property type="entry name" value="YVTN repeat-like/Quinoprotein amine dehydrogenase"/>
    <property type="match status" value="1"/>
</dbReference>
<evidence type="ECO:0000313" key="3">
    <source>
        <dbReference type="Proteomes" id="UP000244924"/>
    </source>
</evidence>
<accession>A0A2R8BL48</accession>
<evidence type="ECO:0000313" key="2">
    <source>
        <dbReference type="EMBL" id="SPH24160.1"/>
    </source>
</evidence>
<dbReference type="RefSeq" id="WP_108854214.1">
    <property type="nucleotide sequence ID" value="NZ_OMOQ01000003.1"/>
</dbReference>
<dbReference type="Pfam" id="PF14269">
    <property type="entry name" value="Arylsulfotran_2"/>
    <property type="match status" value="1"/>
</dbReference>
<keyword evidence="1" id="KW-1133">Transmembrane helix</keyword>
<dbReference type="InterPro" id="IPR039535">
    <property type="entry name" value="ASST-like"/>
</dbReference>
<dbReference type="OrthoDB" id="264813at2"/>
<organism evidence="2 3">
    <name type="scientific">Albidovulum aquaemixtae</name>
    <dbReference type="NCBI Taxonomy" id="1542388"/>
    <lineage>
        <taxon>Bacteria</taxon>
        <taxon>Pseudomonadati</taxon>
        <taxon>Pseudomonadota</taxon>
        <taxon>Alphaproteobacteria</taxon>
        <taxon>Rhodobacterales</taxon>
        <taxon>Paracoccaceae</taxon>
        <taxon>Albidovulum</taxon>
    </lineage>
</organism>
<dbReference type="InterPro" id="IPR011047">
    <property type="entry name" value="Quinoprotein_ADH-like_sf"/>
</dbReference>
<keyword evidence="1" id="KW-0812">Transmembrane</keyword>
<dbReference type="EMBL" id="OMOQ01000003">
    <property type="protein sequence ID" value="SPH24160.1"/>
    <property type="molecule type" value="Genomic_DNA"/>
</dbReference>
<proteinExistence type="predicted"/>
<evidence type="ECO:0000256" key="1">
    <source>
        <dbReference type="SAM" id="Phobius"/>
    </source>
</evidence>
<dbReference type="AlphaFoldDB" id="A0A2R8BL48"/>
<feature type="transmembrane region" description="Helical" evidence="1">
    <location>
        <begin position="20"/>
        <end position="39"/>
    </location>
</feature>